<keyword evidence="2" id="KW-1185">Reference proteome</keyword>
<gene>
    <name evidence="1" type="ORF">NYZ99_17725</name>
</gene>
<accession>A0ABY5Y745</accession>
<dbReference type="RefSeq" id="WP_260572524.1">
    <property type="nucleotide sequence ID" value="NZ_CP104205.1"/>
</dbReference>
<organism evidence="1 2">
    <name type="scientific">Maribacter litopenaei</name>
    <dbReference type="NCBI Taxonomy" id="2976127"/>
    <lineage>
        <taxon>Bacteria</taxon>
        <taxon>Pseudomonadati</taxon>
        <taxon>Bacteroidota</taxon>
        <taxon>Flavobacteriia</taxon>
        <taxon>Flavobacteriales</taxon>
        <taxon>Flavobacteriaceae</taxon>
        <taxon>Maribacter</taxon>
    </lineage>
</organism>
<name>A0ABY5Y745_9FLAO</name>
<evidence type="ECO:0000313" key="2">
    <source>
        <dbReference type="Proteomes" id="UP001059209"/>
    </source>
</evidence>
<evidence type="ECO:0000313" key="1">
    <source>
        <dbReference type="EMBL" id="UWX54666.1"/>
    </source>
</evidence>
<protein>
    <submittedName>
        <fullName evidence="1">Uncharacterized protein</fullName>
    </submittedName>
</protein>
<dbReference type="EMBL" id="CP104205">
    <property type="protein sequence ID" value="UWX54666.1"/>
    <property type="molecule type" value="Genomic_DNA"/>
</dbReference>
<dbReference type="Proteomes" id="UP001059209">
    <property type="component" value="Chromosome"/>
</dbReference>
<reference evidence="1" key="1">
    <citation type="submission" date="2022-09" db="EMBL/GenBank/DDBJ databases">
        <title>Maribacter litopenaei sp. nov., isolated from the intestinal tract of the Pacific White Shrimp, Litopenaeus vannamei.</title>
        <authorList>
            <person name="Kim S.Y."/>
            <person name="Hwang C.Y."/>
        </authorList>
    </citation>
    <scope>NUCLEOTIDE SEQUENCE</scope>
    <source>
        <strain evidence="1">HL-LV01</strain>
    </source>
</reference>
<proteinExistence type="predicted"/>
<sequence>MVDENTDISVLEKKMVAILENYFIPAQLERGMGEDFMEVLKTLEYKLQPISDIHLKSDLKMGDGLKHGDIRFVWLFAAISRFCLIVGSDKLY</sequence>